<keyword evidence="2" id="KW-1185">Reference proteome</keyword>
<dbReference type="EMBL" id="CAJZBQ010000015">
    <property type="protein sequence ID" value="CAG9316113.1"/>
    <property type="molecule type" value="Genomic_DNA"/>
</dbReference>
<evidence type="ECO:0000313" key="1">
    <source>
        <dbReference type="EMBL" id="CAG9316113.1"/>
    </source>
</evidence>
<gene>
    <name evidence="1" type="ORF">BSTOLATCC_MIC15553</name>
</gene>
<dbReference type="Proteomes" id="UP001162131">
    <property type="component" value="Unassembled WGS sequence"/>
</dbReference>
<proteinExistence type="predicted"/>
<evidence type="ECO:0000313" key="2">
    <source>
        <dbReference type="Proteomes" id="UP001162131"/>
    </source>
</evidence>
<dbReference type="AlphaFoldDB" id="A0AAU9IQ19"/>
<sequence length="262" mass="30159">MDQLSKIEESYLYDLQKVSILNSSIKNTRGFQYTWTQSLSTLQKPDPLPQALKAATLIENSLLDLSTTKRISKKNRPGVLTAENTPMPRRSIINFGSNPNFRRKFHSTTVVASSDNTPVGRRNINTFQSGIWEHYEDLGQKLDAISHHKVNLRDILSDKKSSSIQDEKYVKDLFSTENIFSETTLNQLKTLDEKVRQMKNDLKRKRFTRNIRSQSSGNLSIIQNKSLNSTSTEFPKLSYTPQAYQSREIPKFSAVKLQKYYK</sequence>
<comment type="caution">
    <text evidence="1">The sequence shown here is derived from an EMBL/GenBank/DDBJ whole genome shotgun (WGS) entry which is preliminary data.</text>
</comment>
<organism evidence="1 2">
    <name type="scientific">Blepharisma stoltei</name>
    <dbReference type="NCBI Taxonomy" id="1481888"/>
    <lineage>
        <taxon>Eukaryota</taxon>
        <taxon>Sar</taxon>
        <taxon>Alveolata</taxon>
        <taxon>Ciliophora</taxon>
        <taxon>Postciliodesmatophora</taxon>
        <taxon>Heterotrichea</taxon>
        <taxon>Heterotrichida</taxon>
        <taxon>Blepharismidae</taxon>
        <taxon>Blepharisma</taxon>
    </lineage>
</organism>
<protein>
    <submittedName>
        <fullName evidence="1">Uncharacterized protein</fullName>
    </submittedName>
</protein>
<accession>A0AAU9IQ19</accession>
<reference evidence="1" key="1">
    <citation type="submission" date="2021-09" db="EMBL/GenBank/DDBJ databases">
        <authorList>
            <consortium name="AG Swart"/>
            <person name="Singh M."/>
            <person name="Singh A."/>
            <person name="Seah K."/>
            <person name="Emmerich C."/>
        </authorList>
    </citation>
    <scope>NUCLEOTIDE SEQUENCE</scope>
    <source>
        <strain evidence="1">ATCC30299</strain>
    </source>
</reference>
<name>A0AAU9IQ19_9CILI</name>